<evidence type="ECO:0000313" key="2">
    <source>
        <dbReference type="EMBL" id="MER6976371.1"/>
    </source>
</evidence>
<keyword evidence="3" id="KW-1185">Reference proteome</keyword>
<keyword evidence="1" id="KW-1133">Transmembrane helix</keyword>
<evidence type="ECO:0000256" key="1">
    <source>
        <dbReference type="SAM" id="Phobius"/>
    </source>
</evidence>
<keyword evidence="1" id="KW-0812">Transmembrane</keyword>
<evidence type="ECO:0008006" key="4">
    <source>
        <dbReference type="Google" id="ProtNLM"/>
    </source>
</evidence>
<name>A0ABV1VWS4_9ACTN</name>
<organism evidence="2 3">
    <name type="scientific">Streptomyces carpinensis</name>
    <dbReference type="NCBI Taxonomy" id="66369"/>
    <lineage>
        <taxon>Bacteria</taxon>
        <taxon>Bacillati</taxon>
        <taxon>Actinomycetota</taxon>
        <taxon>Actinomycetes</taxon>
        <taxon>Kitasatosporales</taxon>
        <taxon>Streptomycetaceae</taxon>
        <taxon>Streptomyces</taxon>
    </lineage>
</organism>
<sequence>MGRAWVMVAIASCCSLLVVGIVAVVVFGFGFMMALAADLSR</sequence>
<evidence type="ECO:0000313" key="3">
    <source>
        <dbReference type="Proteomes" id="UP001458415"/>
    </source>
</evidence>
<proteinExistence type="predicted"/>
<dbReference type="RefSeq" id="WP_279634681.1">
    <property type="nucleotide sequence ID" value="NZ_MUBM01000086.1"/>
</dbReference>
<dbReference type="Proteomes" id="UP001458415">
    <property type="component" value="Unassembled WGS sequence"/>
</dbReference>
<gene>
    <name evidence="2" type="ORF">ABT317_04795</name>
</gene>
<accession>A0ABV1VWS4</accession>
<reference evidence="2 3" key="1">
    <citation type="submission" date="2024-06" db="EMBL/GenBank/DDBJ databases">
        <title>The Natural Products Discovery Center: Release of the First 8490 Sequenced Strains for Exploring Actinobacteria Biosynthetic Diversity.</title>
        <authorList>
            <person name="Kalkreuter E."/>
            <person name="Kautsar S.A."/>
            <person name="Yang D."/>
            <person name="Bader C.D."/>
            <person name="Teijaro C.N."/>
            <person name="Fluegel L."/>
            <person name="Davis C.M."/>
            <person name="Simpson J.R."/>
            <person name="Lauterbach L."/>
            <person name="Steele A.D."/>
            <person name="Gui C."/>
            <person name="Meng S."/>
            <person name="Li G."/>
            <person name="Viehrig K."/>
            <person name="Ye F."/>
            <person name="Su P."/>
            <person name="Kiefer A.F."/>
            <person name="Nichols A."/>
            <person name="Cepeda A.J."/>
            <person name="Yan W."/>
            <person name="Fan B."/>
            <person name="Jiang Y."/>
            <person name="Adhikari A."/>
            <person name="Zheng C.-J."/>
            <person name="Schuster L."/>
            <person name="Cowan T.M."/>
            <person name="Smanski M.J."/>
            <person name="Chevrette M.G."/>
            <person name="De Carvalho L.P.S."/>
            <person name="Shen B."/>
        </authorList>
    </citation>
    <scope>NUCLEOTIDE SEQUENCE [LARGE SCALE GENOMIC DNA]</scope>
    <source>
        <strain evidence="2 3">NPDC000634</strain>
    </source>
</reference>
<protein>
    <recommendedName>
        <fullName evidence="4">Integral membrane protein</fullName>
    </recommendedName>
</protein>
<comment type="caution">
    <text evidence="2">The sequence shown here is derived from an EMBL/GenBank/DDBJ whole genome shotgun (WGS) entry which is preliminary data.</text>
</comment>
<feature type="transmembrane region" description="Helical" evidence="1">
    <location>
        <begin position="6"/>
        <end position="35"/>
    </location>
</feature>
<dbReference type="EMBL" id="JBEPCU010000038">
    <property type="protein sequence ID" value="MER6976371.1"/>
    <property type="molecule type" value="Genomic_DNA"/>
</dbReference>
<keyword evidence="1" id="KW-0472">Membrane</keyword>